<dbReference type="Pfam" id="PF13577">
    <property type="entry name" value="SnoaL_4"/>
    <property type="match status" value="1"/>
</dbReference>
<dbReference type="InterPro" id="IPR032710">
    <property type="entry name" value="NTF2-like_dom_sf"/>
</dbReference>
<protein>
    <recommendedName>
        <fullName evidence="1">SnoaL-like domain-containing protein</fullName>
    </recommendedName>
</protein>
<evidence type="ECO:0000313" key="3">
    <source>
        <dbReference type="Proteomes" id="UP000278398"/>
    </source>
</evidence>
<dbReference type="SUPFAM" id="SSF54427">
    <property type="entry name" value="NTF2-like"/>
    <property type="match status" value="1"/>
</dbReference>
<accession>A0A3R9ZQ43</accession>
<gene>
    <name evidence="2" type="ORF">EJC49_17700</name>
</gene>
<dbReference type="EMBL" id="RWKW01000069">
    <property type="protein sequence ID" value="RST85013.1"/>
    <property type="molecule type" value="Genomic_DNA"/>
</dbReference>
<evidence type="ECO:0000259" key="1">
    <source>
        <dbReference type="Pfam" id="PF13577"/>
    </source>
</evidence>
<proteinExistence type="predicted"/>
<comment type="caution">
    <text evidence="2">The sequence shown here is derived from an EMBL/GenBank/DDBJ whole genome shotgun (WGS) entry which is preliminary data.</text>
</comment>
<dbReference type="Gene3D" id="3.10.450.50">
    <property type="match status" value="1"/>
</dbReference>
<feature type="domain" description="SnoaL-like" evidence="1">
    <location>
        <begin position="9"/>
        <end position="132"/>
    </location>
</feature>
<evidence type="ECO:0000313" key="2">
    <source>
        <dbReference type="EMBL" id="RST85013.1"/>
    </source>
</evidence>
<dbReference type="Proteomes" id="UP000278398">
    <property type="component" value="Unassembled WGS sequence"/>
</dbReference>
<dbReference type="AlphaFoldDB" id="A0A3R9ZQ43"/>
<sequence length="151" mass="17526">MPMTDANWADYPKIQTLIADYVWALDTADIDGLLATFTDDAVFEDSAGNVYEGRTAFEGYFRKLMANPVFRGRQHHIDNLRLSPTDWGYETRSYWTVTKWHAEAGKKIFEVIGYSTDNFRRTESGFLFCERRVHYWRDADCPWTPDGTGFA</sequence>
<dbReference type="CDD" id="cd00531">
    <property type="entry name" value="NTF2_like"/>
    <property type="match status" value="1"/>
</dbReference>
<dbReference type="OrthoDB" id="674363at2"/>
<organism evidence="2 3">
    <name type="scientific">Aquibium carbonis</name>
    <dbReference type="NCBI Taxonomy" id="2495581"/>
    <lineage>
        <taxon>Bacteria</taxon>
        <taxon>Pseudomonadati</taxon>
        <taxon>Pseudomonadota</taxon>
        <taxon>Alphaproteobacteria</taxon>
        <taxon>Hyphomicrobiales</taxon>
        <taxon>Phyllobacteriaceae</taxon>
        <taxon>Aquibium</taxon>
    </lineage>
</organism>
<keyword evidence="3" id="KW-1185">Reference proteome</keyword>
<name>A0A3R9ZQ43_9HYPH</name>
<reference evidence="2 3" key="1">
    <citation type="submission" date="2018-12" db="EMBL/GenBank/DDBJ databases">
        <title>Mesorhizobium carbonis sp. nov., isolated from coal mine water.</title>
        <authorList>
            <person name="Xin W."/>
            <person name="Xu Z."/>
            <person name="Xiang F."/>
            <person name="Zhang J."/>
            <person name="Xi L."/>
            <person name="Liu J."/>
        </authorList>
    </citation>
    <scope>NUCLEOTIDE SEQUENCE [LARGE SCALE GENOMIC DNA]</scope>
    <source>
        <strain evidence="2 3">B2.3</strain>
    </source>
</reference>
<dbReference type="InterPro" id="IPR037401">
    <property type="entry name" value="SnoaL-like"/>
</dbReference>